<feature type="transmembrane region" description="Helical" evidence="1">
    <location>
        <begin position="30"/>
        <end position="49"/>
    </location>
</feature>
<keyword evidence="1" id="KW-1133">Transmembrane helix</keyword>
<keyword evidence="3" id="KW-1185">Reference proteome</keyword>
<dbReference type="eggNOG" id="ENOG5031UVC">
    <property type="taxonomic scope" value="Bacteria"/>
</dbReference>
<dbReference type="HOGENOM" id="CLU_1493281_0_0_11"/>
<dbReference type="GeneID" id="98001902"/>
<accession>B6GAP0</accession>
<sequence length="174" mass="18854">MGKIGLFGIAGKYLGTLRSYRTGKPMVRDVFVQLVVPGALALAAVFWPLEPEAIARISGNVISGVSIISGLLCGVAVMLFELRMQMRSQVDPKPTKRETTLVDETFHDIMWATVAGFASVLLMIAGDALASCWAAQRAAYGLAIFFLLNFILVTCMCLKRLSATYSVVSEGWSK</sequence>
<gene>
    <name evidence="2" type="ORF">COLSTE_01140</name>
</gene>
<dbReference type="Proteomes" id="UP000003560">
    <property type="component" value="Unassembled WGS sequence"/>
</dbReference>
<evidence type="ECO:0000256" key="1">
    <source>
        <dbReference type="SAM" id="Phobius"/>
    </source>
</evidence>
<feature type="transmembrane region" description="Helical" evidence="1">
    <location>
        <begin position="61"/>
        <end position="84"/>
    </location>
</feature>
<dbReference type="RefSeq" id="WP_006720793.1">
    <property type="nucleotide sequence ID" value="NZ_CP085935.1"/>
</dbReference>
<dbReference type="EMBL" id="ABXJ01000066">
    <property type="protein sequence ID" value="EEA90658.1"/>
    <property type="molecule type" value="Genomic_DNA"/>
</dbReference>
<comment type="caution">
    <text evidence="2">The sequence shown here is derived from an EMBL/GenBank/DDBJ whole genome shotgun (WGS) entry which is preliminary data.</text>
</comment>
<evidence type="ECO:0000313" key="3">
    <source>
        <dbReference type="Proteomes" id="UP000003560"/>
    </source>
</evidence>
<proteinExistence type="predicted"/>
<protein>
    <submittedName>
        <fullName evidence="2">Uncharacterized protein</fullName>
    </submittedName>
</protein>
<feature type="transmembrane region" description="Helical" evidence="1">
    <location>
        <begin position="138"/>
        <end position="158"/>
    </location>
</feature>
<reference evidence="2 3" key="1">
    <citation type="submission" date="2008-10" db="EMBL/GenBank/DDBJ databases">
        <title>Draft genome sequence of Collinsella stercoris (DSM 13279).</title>
        <authorList>
            <person name="Sudarsanam P."/>
            <person name="Ley R."/>
            <person name="Guruge J."/>
            <person name="Turnbaugh P.J."/>
            <person name="Mahowald M."/>
            <person name="Liep D."/>
            <person name="Gordon J."/>
        </authorList>
    </citation>
    <scope>NUCLEOTIDE SEQUENCE [LARGE SCALE GENOMIC DNA]</scope>
    <source>
        <strain evidence="2 3">DSM 13279</strain>
    </source>
</reference>
<reference evidence="2 3" key="2">
    <citation type="submission" date="2008-10" db="EMBL/GenBank/DDBJ databases">
        <authorList>
            <person name="Fulton L."/>
            <person name="Clifton S."/>
            <person name="Fulton B."/>
            <person name="Xu J."/>
            <person name="Minx P."/>
            <person name="Pepin K.H."/>
            <person name="Johnson M."/>
            <person name="Thiruvilangam P."/>
            <person name="Bhonagiri V."/>
            <person name="Nash W.E."/>
            <person name="Mardis E.R."/>
            <person name="Wilson R.K."/>
        </authorList>
    </citation>
    <scope>NUCLEOTIDE SEQUENCE [LARGE SCALE GENOMIC DNA]</scope>
    <source>
        <strain evidence="2 3">DSM 13279</strain>
    </source>
</reference>
<organism evidence="2 3">
    <name type="scientific">Collinsella stercoris DSM 13279</name>
    <dbReference type="NCBI Taxonomy" id="445975"/>
    <lineage>
        <taxon>Bacteria</taxon>
        <taxon>Bacillati</taxon>
        <taxon>Actinomycetota</taxon>
        <taxon>Coriobacteriia</taxon>
        <taxon>Coriobacteriales</taxon>
        <taxon>Coriobacteriaceae</taxon>
        <taxon>Collinsella</taxon>
    </lineage>
</organism>
<name>B6GAP0_9ACTN</name>
<evidence type="ECO:0000313" key="2">
    <source>
        <dbReference type="EMBL" id="EEA90658.1"/>
    </source>
</evidence>
<keyword evidence="1" id="KW-0472">Membrane</keyword>
<feature type="transmembrane region" description="Helical" evidence="1">
    <location>
        <begin position="105"/>
        <end position="126"/>
    </location>
</feature>
<dbReference type="OrthoDB" id="3728189at2"/>
<dbReference type="STRING" id="445975.COLSTE_01140"/>
<keyword evidence="1" id="KW-0812">Transmembrane</keyword>
<dbReference type="AlphaFoldDB" id="B6GAP0"/>